<dbReference type="GO" id="GO:0050982">
    <property type="term" value="P:detection of mechanical stimulus"/>
    <property type="evidence" value="ECO:0007669"/>
    <property type="project" value="TreeGrafter"/>
</dbReference>
<dbReference type="EMBL" id="LGRX02000641">
    <property type="protein sequence ID" value="KAK3288012.1"/>
    <property type="molecule type" value="Genomic_DNA"/>
</dbReference>
<feature type="region of interest" description="Disordered" evidence="1">
    <location>
        <begin position="821"/>
        <end position="851"/>
    </location>
</feature>
<keyword evidence="2" id="KW-0472">Membrane</keyword>
<dbReference type="Gene3D" id="2.60.40.10">
    <property type="entry name" value="Immunoglobulins"/>
    <property type="match status" value="2"/>
</dbReference>
<sequence>PMVQLAELVYDDQYEEGVGPRAAAAPVDEDPPVITRLGPERLDLLQRHAFTDPGASAQDDVDGPGVPVVVRGADEVDACCLTDPEAPFVITYEATDRAGNRAASVSRQVAVVPACEPPSFLCEELVGVVCAVCDTSGTGQPQPEPTCICLDNDLDATEEAVVQPYEPPRDTTPPVLTLYGNGVLGVTASGTVIMVHELSLAQTFIDPGIHAHDDIDGNLTAAISSFGVGAIDTSLVTPPDAPYVVRYSVADAAGNTAAEVRRRVSVVDPCASQGERVCGYVESAAECSTAGLCLSSSAASGESEPASPPPRPPVLELIGPSAVEVAEGAGAYAACPEQYDRSLVCDRGAAAHDALDGDLSARVLACSLDGVTQRFSSQGVTGCAIDTNTPGVYTVEFFVENSAGRSARAYRNVTVAAACPVGEALCPNGVQCSFSGVCMDGLDSPKPEAPVDHPPTVTLATTPQVATAFVDVKQHALYVACGGGNEAGGVQALCEPGATAADEEDGDLSASVLSCPPDSCREIGCPGHEWAAKGIEGCLNTSAEVGAMFQVEFLVYDSAVPSQTASLYRTITIIAPCEPDEVLCEDLSCSSVDCDLRDSLLTEPPGDVAPPVITFRGPSKVVVGYGDAAGAAGLAPCPAETTTGCYVVAEDAGAAGDATLDVSSALEVRQDLGCSACGDHSSCMFALLDQCFPGSYAYLFAATDAAGNRGVARLWVSVEEHAAITGVIQVAANTANVTEAYALADTLTQRGSVANTAVRQGLISAANLGRSPGQALELAGSAITGVAVRGADDRPVARGSEVSATASGLGLAVSFALNVTSSSSSGGDGAAQRRRRLRKVDGDANPPGSSSVDGIAAAITTSASNGMLSTYISTAAAASGDLEGSHSAAVEVTEANDMTAADLTPKVDATAAYAAKIRSEMDNMQRRGDAMAEELSLALAETAESTASSASPEPVEGVLELWLELQEADFDNVEELGHSADEMLARFLKLQAAFELVQKGVADAQLTLQQSYGAVEKQLEQSEQWSAPAGPLTQSYDEDLASARAASSCHYPAGRNDAVGAGVRVYSFLADSSTASARRRLLGRRGGGESGDGASALITGGDAPKERQAAVAVKYPRYGSWKMPLKTAPAMLRGPRETDRGRHLPGGRKNSLVSGIFFYIQRGRDGQTCHSRFAHLEAPCVRGRWEGRYGSDPVFRPGSPLFRSALQGQEGVYYNTSEALNAAGVPMPFAPRAALGLSGGQPFLIDTRMDAYHAWETYAFLAEGYAMDKWTKAVDVRMMTWNSQQQVWTSTRLRWYRTIGGWWEVEMDIQLAPVQYWDRGDTANVLILLVHIAWAAVSLLILLQTARTLMPSQLSKEVVAESYGAMLMAHFASPGRALAAVGAISQVMVVIHFLSYQAVMLGDFSPSATFDVAYDLNSDANHFMSDRAPADVETPGGENAGGPAAGAAESPAWARPVDNGGLEAYLQQEGMVGALALVSRYFFLAQAARSCVMMVRMLLMVGQQSRLGVLTKTVRGSLLELLQTGVFVLVILMWAQLMNLEAGLRTESYSTISRSIDTLTRLGILGDWVKLKDESWESLYHETLKAKLYQMAFAFLYQLVYMNFILAILCDELMKHLSASRTSPTMVQDLKRFHRNRMNVKIWKKWPSMDLIVDALTRKLHGASGWEILRKRVAPKISISQILANGALFNRSKKDPSIQVAGVELTNRLLGVILHQEYKRFKRKPRDLQRAAIAQKDQAKVMVRASLGLPPKSPSAIRVAYEQREKEELSGRAIGASLLNSAMARNQFACAADSIVNSDLCDKPDKTEKKLSRVGGEAVRPMRGAVCRTELSASLHYMAGQHWEGMHSLKEATHRVEALLFAYACKLEARAAQSRPPSSAQMSTSARPSTDTTLVHNNYPLSITSQSQSTNSPPLGDNSTPRTPSALQP</sequence>
<keyword evidence="5" id="KW-1185">Reference proteome</keyword>
<name>A0AAE0H180_9CHLO</name>
<feature type="transmembrane region" description="Helical" evidence="2">
    <location>
        <begin position="1588"/>
        <end position="1610"/>
    </location>
</feature>
<dbReference type="PANTHER" id="PTHR10877:SF194">
    <property type="entry name" value="LOCATION OF VULVA DEFECTIVE 1"/>
    <property type="match status" value="1"/>
</dbReference>
<feature type="compositionally biased region" description="Polar residues" evidence="1">
    <location>
        <begin position="1884"/>
        <end position="1929"/>
    </location>
</feature>
<dbReference type="GO" id="GO:0005262">
    <property type="term" value="F:calcium channel activity"/>
    <property type="evidence" value="ECO:0007669"/>
    <property type="project" value="TreeGrafter"/>
</dbReference>
<organism evidence="4 5">
    <name type="scientific">Cymbomonas tetramitiformis</name>
    <dbReference type="NCBI Taxonomy" id="36881"/>
    <lineage>
        <taxon>Eukaryota</taxon>
        <taxon>Viridiplantae</taxon>
        <taxon>Chlorophyta</taxon>
        <taxon>Pyramimonadophyceae</taxon>
        <taxon>Pyramimonadales</taxon>
        <taxon>Pyramimonadaceae</taxon>
        <taxon>Cymbomonas</taxon>
    </lineage>
</organism>
<dbReference type="InterPro" id="IPR013783">
    <property type="entry name" value="Ig-like_fold"/>
</dbReference>
<comment type="caution">
    <text evidence="4">The sequence shown here is derived from an EMBL/GenBank/DDBJ whole genome shotgun (WGS) entry which is preliminary data.</text>
</comment>
<accession>A0AAE0H180</accession>
<evidence type="ECO:0000256" key="2">
    <source>
        <dbReference type="SAM" id="Phobius"/>
    </source>
</evidence>
<dbReference type="Pfam" id="PF16403">
    <property type="entry name" value="Bact_surface_Ig-like"/>
    <property type="match status" value="1"/>
</dbReference>
<feature type="non-terminal residue" evidence="4">
    <location>
        <position position="1"/>
    </location>
</feature>
<feature type="domain" description="Pesticidal crystal protein Cry22Aa Ig-like" evidence="3">
    <location>
        <begin position="199"/>
        <end position="266"/>
    </location>
</feature>
<feature type="compositionally biased region" description="Low complexity" evidence="1">
    <location>
        <begin position="1872"/>
        <end position="1883"/>
    </location>
</feature>
<feature type="region of interest" description="Disordered" evidence="1">
    <location>
        <begin position="1427"/>
        <end position="1450"/>
    </location>
</feature>
<reference evidence="4 5" key="1">
    <citation type="journal article" date="2015" name="Genome Biol. Evol.">
        <title>Comparative Genomics of a Bacterivorous Green Alga Reveals Evolutionary Causalities and Consequences of Phago-Mixotrophic Mode of Nutrition.</title>
        <authorList>
            <person name="Burns J.A."/>
            <person name="Paasch A."/>
            <person name="Narechania A."/>
            <person name="Kim E."/>
        </authorList>
    </citation>
    <scope>NUCLEOTIDE SEQUENCE [LARGE SCALE GENOMIC DNA]</scope>
    <source>
        <strain evidence="4 5">PLY_AMNH</strain>
    </source>
</reference>
<dbReference type="InterPro" id="IPR032179">
    <property type="entry name" value="Cry22Aa_Ig-like"/>
</dbReference>
<gene>
    <name evidence="4" type="ORF">CYMTET_4499</name>
</gene>
<dbReference type="GO" id="GO:0016020">
    <property type="term" value="C:membrane"/>
    <property type="evidence" value="ECO:0007669"/>
    <property type="project" value="TreeGrafter"/>
</dbReference>
<feature type="region of interest" description="Disordered" evidence="1">
    <location>
        <begin position="1872"/>
        <end position="1929"/>
    </location>
</feature>
<keyword evidence="2" id="KW-1133">Transmembrane helix</keyword>
<keyword evidence="2" id="KW-0812">Transmembrane</keyword>
<proteinExistence type="predicted"/>
<feature type="transmembrane region" description="Helical" evidence="2">
    <location>
        <begin position="1519"/>
        <end position="1537"/>
    </location>
</feature>
<evidence type="ECO:0000256" key="1">
    <source>
        <dbReference type="SAM" id="MobiDB-lite"/>
    </source>
</evidence>
<evidence type="ECO:0000259" key="3">
    <source>
        <dbReference type="Pfam" id="PF16403"/>
    </source>
</evidence>
<evidence type="ECO:0000313" key="4">
    <source>
        <dbReference type="EMBL" id="KAK3288012.1"/>
    </source>
</evidence>
<feature type="transmembrane region" description="Helical" evidence="2">
    <location>
        <begin position="1325"/>
        <end position="1343"/>
    </location>
</feature>
<feature type="region of interest" description="Disordered" evidence="1">
    <location>
        <begin position="1083"/>
        <end position="1102"/>
    </location>
</feature>
<evidence type="ECO:0000313" key="5">
    <source>
        <dbReference type="Proteomes" id="UP001190700"/>
    </source>
</evidence>
<feature type="transmembrane region" description="Helical" evidence="2">
    <location>
        <begin position="1377"/>
        <end position="1396"/>
    </location>
</feature>
<protein>
    <recommendedName>
        <fullName evidence="3">Pesticidal crystal protein Cry22Aa Ig-like domain-containing protein</fullName>
    </recommendedName>
</protein>
<dbReference type="InterPro" id="IPR051223">
    <property type="entry name" value="Polycystin"/>
</dbReference>
<dbReference type="Proteomes" id="UP001190700">
    <property type="component" value="Unassembled WGS sequence"/>
</dbReference>
<dbReference type="PANTHER" id="PTHR10877">
    <property type="entry name" value="POLYCYSTIN FAMILY MEMBER"/>
    <property type="match status" value="1"/>
</dbReference>